<dbReference type="InterPro" id="IPR024747">
    <property type="entry name" value="Pyridox_Oxase-rel"/>
</dbReference>
<proteinExistence type="predicted"/>
<evidence type="ECO:0000313" key="2">
    <source>
        <dbReference type="EMBL" id="TYO81612.1"/>
    </source>
</evidence>
<reference evidence="1 3" key="1">
    <citation type="journal article" date="2019" name="Microbiol. Resour. Announc.">
        <title>The Genome Sequence of the Halobacterium salinarum Type Strain Is Closely Related to That of Laboratory Strains NRC-1 and R1.</title>
        <authorList>
            <person name="Pfeiffer F."/>
            <person name="Marchfelder A."/>
            <person name="Habermann B."/>
            <person name="Dyall-Smith M.L."/>
        </authorList>
    </citation>
    <scope>NUCLEOTIDE SEQUENCE [LARGE SCALE GENOMIC DNA]</scope>
    <source>
        <strain evidence="1">91-R6</strain>
        <strain evidence="3">ATCC 33171 / DSM 3754 / JCM 8978 / NBRC 102687 / NCIMB 764 / 91-R6</strain>
    </source>
</reference>
<dbReference type="EMBL" id="CP038631">
    <property type="protein sequence ID" value="QCC45341.1"/>
    <property type="molecule type" value="Genomic_DNA"/>
</dbReference>
<sequence length="151" mass="16487">MTDTTAVHLEPDDRDAFLAPGGTGVLSFGREDAGPPHSLPVSYGYDPDTESFFFRLSYGDDTDKPDPETTPLDVSFVVHDEADHGWCSVVAHGRLQPTDADAISTTALSALRRVDIPLLDTFDRPLVETEFLFFRLHPDAITARADAPPTT</sequence>
<dbReference type="Proteomes" id="UP000296216">
    <property type="component" value="Chromosome"/>
</dbReference>
<dbReference type="SUPFAM" id="SSF50475">
    <property type="entry name" value="FMN-binding split barrel"/>
    <property type="match status" value="1"/>
</dbReference>
<dbReference type="Proteomes" id="UP000323075">
    <property type="component" value="Unassembled WGS sequence"/>
</dbReference>
<reference evidence="2 4" key="2">
    <citation type="submission" date="2019-07" db="EMBL/GenBank/DDBJ databases">
        <title>Genomic Encyclopedia of Archaeal and Bacterial Type Strains, Phase II (KMG-II): from individual species to whole genera.</title>
        <authorList>
            <person name="Goeker M."/>
        </authorList>
    </citation>
    <scope>NUCLEOTIDE SEQUENCE [LARGE SCALE GENOMIC DNA]</scope>
    <source>
        <strain evidence="2 4">DSM 3754</strain>
    </source>
</reference>
<accession>A0A4D6GV14</accession>
<protein>
    <submittedName>
        <fullName evidence="1">FMN-binding domain protein</fullName>
    </submittedName>
</protein>
<evidence type="ECO:0000313" key="1">
    <source>
        <dbReference type="EMBL" id="QCC45341.1"/>
    </source>
</evidence>
<organism evidence="1 3">
    <name type="scientific">Halobacterium salinarum (strain ATCC 33171 / DSM 3754 / JCM 8978 / NBRC 102687 / NCIMB 764 / 91-R6)</name>
    <dbReference type="NCBI Taxonomy" id="2597657"/>
    <lineage>
        <taxon>Archaea</taxon>
        <taxon>Methanobacteriati</taxon>
        <taxon>Methanobacteriota</taxon>
        <taxon>Stenosarchaea group</taxon>
        <taxon>Halobacteria</taxon>
        <taxon>Halobacteriales</taxon>
        <taxon>Halobacteriaceae</taxon>
        <taxon>Halobacterium</taxon>
    </lineage>
</organism>
<evidence type="ECO:0000313" key="4">
    <source>
        <dbReference type="Proteomes" id="UP000323075"/>
    </source>
</evidence>
<dbReference type="Pfam" id="PF12900">
    <property type="entry name" value="Pyridox_ox_2"/>
    <property type="match status" value="1"/>
</dbReference>
<dbReference type="AlphaFoldDB" id="A0A4D6GV14"/>
<reference evidence="1" key="3">
    <citation type="journal article" name="MicrobiologyOpen">
        <title>Whole-genome comparison between the type strain of Halobacterium salinarum (DSM 3754(T)) and the laboratory strains R1 and NRC-1.</title>
        <authorList>
            <person name="Pfeiffer F."/>
            <person name="Losensky G."/>
            <person name="Marchfelder A."/>
            <person name="Habermann B."/>
            <person name="Dyall-Smith M."/>
        </authorList>
    </citation>
    <scope>NUCLEOTIDE SEQUENCE</scope>
    <source>
        <strain evidence="1">91-R6</strain>
    </source>
</reference>
<dbReference type="GeneID" id="68694296"/>
<dbReference type="Gene3D" id="2.30.110.10">
    <property type="entry name" value="Electron Transport, Fmn-binding Protein, Chain A"/>
    <property type="match status" value="1"/>
</dbReference>
<evidence type="ECO:0000313" key="3">
    <source>
        <dbReference type="Proteomes" id="UP000296216"/>
    </source>
</evidence>
<dbReference type="EMBL" id="VRYN01000001">
    <property type="protein sequence ID" value="TYO81612.1"/>
    <property type="molecule type" value="Genomic_DNA"/>
</dbReference>
<dbReference type="RefSeq" id="WP_010903180.1">
    <property type="nucleotide sequence ID" value="NZ_VRYN01000001.1"/>
</dbReference>
<name>A0A4D6GV14_HALS9</name>
<gene>
    <name evidence="2" type="ORF">APQ99_00117</name>
    <name evidence="1" type="ORF">HBSAL_08465</name>
</gene>
<dbReference type="InterPro" id="IPR012349">
    <property type="entry name" value="Split_barrel_FMN-bd"/>
</dbReference>